<dbReference type="EMBL" id="CAJVQC010024721">
    <property type="protein sequence ID" value="CAG8727535.1"/>
    <property type="molecule type" value="Genomic_DNA"/>
</dbReference>
<dbReference type="Proteomes" id="UP000789920">
    <property type="component" value="Unassembled WGS sequence"/>
</dbReference>
<proteinExistence type="predicted"/>
<sequence length="132" mass="15472">MLKPSLPPLADQVTELYTRLEVLANGFRCDSRPLFNWNYIFTLSRRFRTIKGKNRYPLSWTGPNTQSSLRELVRCCPEQLPTSKNSDNKEEVYMLTTIEEEETETFSIPNEHYEDMLNTLQLTLTEGLTQYL</sequence>
<accession>A0ACA9PXZ6</accession>
<reference evidence="1" key="1">
    <citation type="submission" date="2021-06" db="EMBL/GenBank/DDBJ databases">
        <authorList>
            <person name="Kallberg Y."/>
            <person name="Tangrot J."/>
            <person name="Rosling A."/>
        </authorList>
    </citation>
    <scope>NUCLEOTIDE SEQUENCE</scope>
    <source>
        <strain evidence="1">MA461A</strain>
    </source>
</reference>
<evidence type="ECO:0000313" key="1">
    <source>
        <dbReference type="EMBL" id="CAG8727535.1"/>
    </source>
</evidence>
<organism evidence="1 2">
    <name type="scientific">Racocetra persica</name>
    <dbReference type="NCBI Taxonomy" id="160502"/>
    <lineage>
        <taxon>Eukaryota</taxon>
        <taxon>Fungi</taxon>
        <taxon>Fungi incertae sedis</taxon>
        <taxon>Mucoromycota</taxon>
        <taxon>Glomeromycotina</taxon>
        <taxon>Glomeromycetes</taxon>
        <taxon>Diversisporales</taxon>
        <taxon>Gigasporaceae</taxon>
        <taxon>Racocetra</taxon>
    </lineage>
</organism>
<keyword evidence="2" id="KW-1185">Reference proteome</keyword>
<evidence type="ECO:0000313" key="2">
    <source>
        <dbReference type="Proteomes" id="UP000789920"/>
    </source>
</evidence>
<gene>
    <name evidence="1" type="ORF">RPERSI_LOCUS11833</name>
</gene>
<name>A0ACA9PXZ6_9GLOM</name>
<comment type="caution">
    <text evidence="1">The sequence shown here is derived from an EMBL/GenBank/DDBJ whole genome shotgun (WGS) entry which is preliminary data.</text>
</comment>
<protein>
    <submittedName>
        <fullName evidence="1">20289_t:CDS:1</fullName>
    </submittedName>
</protein>